<dbReference type="STRING" id="1798409.A3I24_01075"/>
<dbReference type="Proteomes" id="UP000177690">
    <property type="component" value="Unassembled WGS sequence"/>
</dbReference>
<evidence type="ECO:0000313" key="3">
    <source>
        <dbReference type="Proteomes" id="UP000177690"/>
    </source>
</evidence>
<dbReference type="AlphaFoldDB" id="A0A1G1ZT92"/>
<gene>
    <name evidence="2" type="ORF">A3I24_01075</name>
</gene>
<evidence type="ECO:0000256" key="1">
    <source>
        <dbReference type="SAM" id="Phobius"/>
    </source>
</evidence>
<keyword evidence="1" id="KW-1133">Transmembrane helix</keyword>
<name>A0A1G1ZT92_9BACT</name>
<proteinExistence type="predicted"/>
<accession>A0A1G1ZT92</accession>
<keyword evidence="1" id="KW-0472">Membrane</keyword>
<protein>
    <submittedName>
        <fullName evidence="2">Uncharacterized protein</fullName>
    </submittedName>
</protein>
<comment type="caution">
    <text evidence="2">The sequence shown here is derived from an EMBL/GenBank/DDBJ whole genome shotgun (WGS) entry which is preliminary data.</text>
</comment>
<reference evidence="2 3" key="1">
    <citation type="journal article" date="2016" name="Nat. Commun.">
        <title>Thousands of microbial genomes shed light on interconnected biogeochemical processes in an aquifer system.</title>
        <authorList>
            <person name="Anantharaman K."/>
            <person name="Brown C.T."/>
            <person name="Hug L.A."/>
            <person name="Sharon I."/>
            <person name="Castelle C.J."/>
            <person name="Probst A.J."/>
            <person name="Thomas B.C."/>
            <person name="Singh A."/>
            <person name="Wilkins M.J."/>
            <person name="Karaoz U."/>
            <person name="Brodie E.L."/>
            <person name="Williams K.H."/>
            <person name="Hubbard S.S."/>
            <person name="Banfield J.F."/>
        </authorList>
    </citation>
    <scope>NUCLEOTIDE SEQUENCE [LARGE SCALE GENOMIC DNA]</scope>
</reference>
<feature type="transmembrane region" description="Helical" evidence="1">
    <location>
        <begin position="6"/>
        <end position="24"/>
    </location>
</feature>
<evidence type="ECO:0000313" key="2">
    <source>
        <dbReference type="EMBL" id="OGY67699.1"/>
    </source>
</evidence>
<keyword evidence="1" id="KW-0812">Transmembrane</keyword>
<dbReference type="EMBL" id="MHJL01000018">
    <property type="protein sequence ID" value="OGY67699.1"/>
    <property type="molecule type" value="Genomic_DNA"/>
</dbReference>
<sequence>MYKIQIIIFILFGLAVFFGFKEVGKIRQRNKILQEALLSFKASTKMEERQQIAEYLKRGFEANKSIFDFSFSSADDGVLCGNVSREAKKEVYDKGVWNDLKTTLRCQ</sequence>
<organism evidence="2 3">
    <name type="scientific">Candidatus Harrisonbacteria bacterium RIFCSPLOWO2_02_FULL_41_13b</name>
    <dbReference type="NCBI Taxonomy" id="1798409"/>
    <lineage>
        <taxon>Bacteria</taxon>
        <taxon>Candidatus Harrisoniibacteriota</taxon>
    </lineage>
</organism>